<dbReference type="InterPro" id="IPR001623">
    <property type="entry name" value="DnaJ_domain"/>
</dbReference>
<proteinExistence type="predicted"/>
<comment type="caution">
    <text evidence="3">The sequence shown here is derived from an EMBL/GenBank/DDBJ whole genome shotgun (WGS) entry which is preliminary data.</text>
</comment>
<dbReference type="AlphaFoldDB" id="A0A1W0X6T4"/>
<dbReference type="OrthoDB" id="376357at2759"/>
<reference evidence="4" key="1">
    <citation type="submission" date="2017-01" db="EMBL/GenBank/DDBJ databases">
        <title>Comparative genomics of anhydrobiosis in the tardigrade Hypsibius dujardini.</title>
        <authorList>
            <person name="Yoshida Y."/>
            <person name="Koutsovoulos G."/>
            <person name="Laetsch D."/>
            <person name="Stevens L."/>
            <person name="Kumar S."/>
            <person name="Horikawa D."/>
            <person name="Ishino K."/>
            <person name="Komine S."/>
            <person name="Tomita M."/>
            <person name="Blaxter M."/>
            <person name="Arakawa K."/>
        </authorList>
    </citation>
    <scope>NUCLEOTIDE SEQUENCE [LARGE SCALE GENOMIC DNA]</scope>
    <source>
        <strain evidence="4">Z151</strain>
    </source>
</reference>
<dbReference type="SUPFAM" id="SSF46565">
    <property type="entry name" value="Chaperone J-domain"/>
    <property type="match status" value="1"/>
</dbReference>
<keyword evidence="1" id="KW-0732">Signal</keyword>
<gene>
    <name evidence="3" type="ORF">BV898_03135</name>
</gene>
<dbReference type="SMR" id="A0A1W0X6T4"/>
<feature type="signal peptide" evidence="1">
    <location>
        <begin position="1"/>
        <end position="19"/>
    </location>
</feature>
<feature type="domain" description="J" evidence="2">
    <location>
        <begin position="238"/>
        <end position="281"/>
    </location>
</feature>
<organism evidence="3 4">
    <name type="scientific">Hypsibius exemplaris</name>
    <name type="common">Freshwater tardigrade</name>
    <dbReference type="NCBI Taxonomy" id="2072580"/>
    <lineage>
        <taxon>Eukaryota</taxon>
        <taxon>Metazoa</taxon>
        <taxon>Ecdysozoa</taxon>
        <taxon>Tardigrada</taxon>
        <taxon>Eutardigrada</taxon>
        <taxon>Parachela</taxon>
        <taxon>Hypsibioidea</taxon>
        <taxon>Hypsibiidae</taxon>
        <taxon>Hypsibius</taxon>
    </lineage>
</organism>
<feature type="chain" id="PRO_5010696123" description="J domain-containing protein" evidence="1">
    <location>
        <begin position="20"/>
        <end position="295"/>
    </location>
</feature>
<dbReference type="InterPro" id="IPR036869">
    <property type="entry name" value="J_dom_sf"/>
</dbReference>
<protein>
    <recommendedName>
        <fullName evidence="2">J domain-containing protein</fullName>
    </recommendedName>
</protein>
<sequence length="295" mass="31391">MVIGLCYSVVLIKAKVALSLTVLYPETFNANAVTQLGLKGLQYVFSVLNPIVFPIVSQNYGMGVLQMLGHNPHHQRNPASLLVETLPKRKSSVTNSASAASYLFRVIAKFCPQNLYAAVDELVSFVSQTGSNNVMIGLAVIFLCKETCDNINKWWRGEISGLRCAKNTTDASITIGAGVGGGAGGAGGAALGGLVAGPLGALVGGIVGGFMASSGTNVVIDRMTQWLFGVPKETALENAYNFIGVKMTASNHDINQKYYALSLRCHPDRPNGNTEDFQILQFHMAVIKAARGELH</sequence>
<keyword evidence="4" id="KW-1185">Reference proteome</keyword>
<evidence type="ECO:0000256" key="1">
    <source>
        <dbReference type="SAM" id="SignalP"/>
    </source>
</evidence>
<name>A0A1W0X6T4_HYPEX</name>
<dbReference type="CDD" id="cd06257">
    <property type="entry name" value="DnaJ"/>
    <property type="match status" value="1"/>
</dbReference>
<dbReference type="Pfam" id="PF00226">
    <property type="entry name" value="DnaJ"/>
    <property type="match status" value="1"/>
</dbReference>
<dbReference type="Gene3D" id="1.10.287.110">
    <property type="entry name" value="DnaJ domain"/>
    <property type="match status" value="1"/>
</dbReference>
<accession>A0A1W0X6T4</accession>
<evidence type="ECO:0000313" key="4">
    <source>
        <dbReference type="Proteomes" id="UP000192578"/>
    </source>
</evidence>
<dbReference type="Proteomes" id="UP000192578">
    <property type="component" value="Unassembled WGS sequence"/>
</dbReference>
<dbReference type="EMBL" id="MTYJ01000014">
    <property type="protein sequence ID" value="OQV23090.1"/>
    <property type="molecule type" value="Genomic_DNA"/>
</dbReference>
<evidence type="ECO:0000259" key="2">
    <source>
        <dbReference type="Pfam" id="PF00226"/>
    </source>
</evidence>
<evidence type="ECO:0000313" key="3">
    <source>
        <dbReference type="EMBL" id="OQV23090.1"/>
    </source>
</evidence>